<dbReference type="AlphaFoldDB" id="A0A7J3XZF1"/>
<organism evidence="1">
    <name type="scientific">Thermogladius calderae</name>
    <dbReference type="NCBI Taxonomy" id="1200300"/>
    <lineage>
        <taxon>Archaea</taxon>
        <taxon>Thermoproteota</taxon>
        <taxon>Thermoprotei</taxon>
        <taxon>Desulfurococcales</taxon>
        <taxon>Desulfurococcaceae</taxon>
        <taxon>Thermogladius</taxon>
    </lineage>
</organism>
<evidence type="ECO:0000313" key="1">
    <source>
        <dbReference type="EMBL" id="HHP67933.1"/>
    </source>
</evidence>
<dbReference type="EMBL" id="DRYK01000055">
    <property type="protein sequence ID" value="HHP67933.1"/>
    <property type="molecule type" value="Genomic_DNA"/>
</dbReference>
<protein>
    <submittedName>
        <fullName evidence="1">Uncharacterized protein</fullName>
    </submittedName>
</protein>
<gene>
    <name evidence="1" type="ORF">ENM60_03990</name>
</gene>
<sequence length="153" mass="17746">MVKVLRVVVKDVDKLIEDFKKKGFNVEEAPSTVLADESEVTTLKILKDNTTHGYAVVHFITPYYRVELSQPKSDEDYLKALLRVKYSGEKWRIPVNDVAVISFTNELETTLANYRDEYPTVDGENLVSEYRKRNPEYHAVLKLLVARFLDEYV</sequence>
<name>A0A7J3XZF1_9CREN</name>
<reference evidence="1" key="1">
    <citation type="journal article" date="2020" name="mSystems">
        <title>Genome- and Community-Level Interaction Insights into Carbon Utilization and Element Cycling Functions of Hydrothermarchaeota in Hydrothermal Sediment.</title>
        <authorList>
            <person name="Zhou Z."/>
            <person name="Liu Y."/>
            <person name="Xu W."/>
            <person name="Pan J."/>
            <person name="Luo Z.H."/>
            <person name="Li M."/>
        </authorList>
    </citation>
    <scope>NUCLEOTIDE SEQUENCE [LARGE SCALE GENOMIC DNA]</scope>
    <source>
        <strain evidence="1">SpSt-110</strain>
    </source>
</reference>
<comment type="caution">
    <text evidence="1">The sequence shown here is derived from an EMBL/GenBank/DDBJ whole genome shotgun (WGS) entry which is preliminary data.</text>
</comment>
<proteinExistence type="predicted"/>
<accession>A0A7J3XZF1</accession>